<feature type="transmembrane region" description="Helical" evidence="1">
    <location>
        <begin position="73"/>
        <end position="91"/>
    </location>
</feature>
<dbReference type="RefSeq" id="WP_062288588.1">
    <property type="nucleotide sequence ID" value="NZ_CP013200.1"/>
</dbReference>
<feature type="transmembrane region" description="Helical" evidence="1">
    <location>
        <begin position="12"/>
        <end position="28"/>
    </location>
</feature>
<dbReference type="EMBL" id="CP013200">
    <property type="protein sequence ID" value="ALO66899.1"/>
    <property type="molecule type" value="Genomic_DNA"/>
</dbReference>
<evidence type="ECO:0008006" key="4">
    <source>
        <dbReference type="Google" id="ProtNLM"/>
    </source>
</evidence>
<dbReference type="Pfam" id="PF11255">
    <property type="entry name" value="DUF3054"/>
    <property type="match status" value="1"/>
</dbReference>
<sequence>MHTKTRPKPALVIYALAADLVLVLVFALSGRRSHAETLSLAGVLETAWPFLSALAAGWLICRMWAHPVQILPRGVYLWLITLILGMTLRLASGATAAIPFVVVATLVLALFLLGHRILATLVLRRRAKA</sequence>
<evidence type="ECO:0000256" key="1">
    <source>
        <dbReference type="SAM" id="Phobius"/>
    </source>
</evidence>
<evidence type="ECO:0000313" key="3">
    <source>
        <dbReference type="Proteomes" id="UP000059574"/>
    </source>
</evidence>
<keyword evidence="1" id="KW-0812">Transmembrane</keyword>
<dbReference type="Proteomes" id="UP000059574">
    <property type="component" value="Chromosome"/>
</dbReference>
<organism evidence="2 3">
    <name type="scientific">Arthrobacter alpinus</name>
    <dbReference type="NCBI Taxonomy" id="656366"/>
    <lineage>
        <taxon>Bacteria</taxon>
        <taxon>Bacillati</taxon>
        <taxon>Actinomycetota</taxon>
        <taxon>Actinomycetes</taxon>
        <taxon>Micrococcales</taxon>
        <taxon>Micrococcaceae</taxon>
        <taxon>Arthrobacter</taxon>
    </lineage>
</organism>
<accession>A0A0S2LZH2</accession>
<keyword evidence="1" id="KW-1133">Transmembrane helix</keyword>
<reference evidence="2 3" key="2">
    <citation type="journal article" date="2016" name="J. Biotechnol.">
        <title>Complete genome sequence of Arthrobacter alpinus ERGS4:06, a yellow pigmented bacterium tolerant to cold and radiations isolated from Sikkim Himalaya.</title>
        <authorList>
            <person name="Kumar R."/>
            <person name="Singh D."/>
            <person name="Swarnkar M.K."/>
            <person name="Singh A.K."/>
            <person name="Kumar S."/>
        </authorList>
    </citation>
    <scope>NUCLEOTIDE SEQUENCE [LARGE SCALE GENOMIC DNA]</scope>
    <source>
        <strain evidence="2 3">ERGS4:06</strain>
    </source>
</reference>
<evidence type="ECO:0000313" key="2">
    <source>
        <dbReference type="EMBL" id="ALO66899.1"/>
    </source>
</evidence>
<gene>
    <name evidence="2" type="ORF">AS189_10780</name>
</gene>
<dbReference type="OrthoDB" id="3698172at2"/>
<protein>
    <recommendedName>
        <fullName evidence="4">DUF3054 domain-containing protein</fullName>
    </recommendedName>
</protein>
<reference evidence="3" key="1">
    <citation type="submission" date="2015-11" db="EMBL/GenBank/DDBJ databases">
        <authorList>
            <person name="Kumar R."/>
            <person name="Singh D."/>
            <person name="Swarnkar M.K."/>
            <person name="Singh A.K."/>
            <person name="Kumar S."/>
        </authorList>
    </citation>
    <scope>NUCLEOTIDE SEQUENCE [LARGE SCALE GENOMIC DNA]</scope>
    <source>
        <strain evidence="3">ERGS4:06</strain>
    </source>
</reference>
<proteinExistence type="predicted"/>
<dbReference type="AlphaFoldDB" id="A0A0S2LZH2"/>
<dbReference type="InterPro" id="IPR021414">
    <property type="entry name" value="DUF3054"/>
</dbReference>
<keyword evidence="1" id="KW-0472">Membrane</keyword>
<feature type="transmembrane region" description="Helical" evidence="1">
    <location>
        <begin position="97"/>
        <end position="123"/>
    </location>
</feature>
<name>A0A0S2LZH2_9MICC</name>
<feature type="transmembrane region" description="Helical" evidence="1">
    <location>
        <begin position="40"/>
        <end position="61"/>
    </location>
</feature>